<dbReference type="InterPro" id="IPR008966">
    <property type="entry name" value="Adhesion_dom_sf"/>
</dbReference>
<evidence type="ECO:0000313" key="8">
    <source>
        <dbReference type="Proteomes" id="UP001589792"/>
    </source>
</evidence>
<organism evidence="7 8">
    <name type="scientific">Serratia aquatilis</name>
    <dbReference type="NCBI Taxonomy" id="1737515"/>
    <lineage>
        <taxon>Bacteria</taxon>
        <taxon>Pseudomonadati</taxon>
        <taxon>Pseudomonadota</taxon>
        <taxon>Gammaproteobacteria</taxon>
        <taxon>Enterobacterales</taxon>
        <taxon>Yersiniaceae</taxon>
        <taxon>Serratia</taxon>
    </lineage>
</organism>
<evidence type="ECO:0000256" key="2">
    <source>
        <dbReference type="ARBA" id="ARBA00006671"/>
    </source>
</evidence>
<feature type="chain" id="PRO_5046005057" evidence="5">
    <location>
        <begin position="27"/>
        <end position="372"/>
    </location>
</feature>
<dbReference type="Pfam" id="PF22003">
    <property type="entry name" value="MrkDrd"/>
    <property type="match status" value="1"/>
</dbReference>
<dbReference type="InterPro" id="IPR054160">
    <property type="entry name" value="MrkD_recept-bd"/>
</dbReference>
<protein>
    <submittedName>
        <fullName evidence="7">Fimbrial protein</fullName>
    </submittedName>
</protein>
<keyword evidence="3 5" id="KW-0732">Signal</keyword>
<dbReference type="PANTHER" id="PTHR33420:SF3">
    <property type="entry name" value="FIMBRIAL SUBUNIT ELFA"/>
    <property type="match status" value="1"/>
</dbReference>
<proteinExistence type="inferred from homology"/>
<gene>
    <name evidence="7" type="ORF">ACFFJ3_13550</name>
</gene>
<dbReference type="RefSeq" id="WP_380676211.1">
    <property type="nucleotide sequence ID" value="NZ_CP173186.1"/>
</dbReference>
<dbReference type="SUPFAM" id="SSF49401">
    <property type="entry name" value="Bacterial adhesins"/>
    <property type="match status" value="1"/>
</dbReference>
<accession>A0ABV6EEU6</accession>
<comment type="subcellular location">
    <subcellularLocation>
        <location evidence="1">Fimbrium</location>
    </subcellularLocation>
</comment>
<evidence type="ECO:0000256" key="1">
    <source>
        <dbReference type="ARBA" id="ARBA00004561"/>
    </source>
</evidence>
<reference evidence="7 8" key="1">
    <citation type="submission" date="2024-09" db="EMBL/GenBank/DDBJ databases">
        <authorList>
            <person name="Sun Q."/>
            <person name="Mori K."/>
        </authorList>
    </citation>
    <scope>NUCLEOTIDE SEQUENCE [LARGE SCALE GENOMIC DNA]</scope>
    <source>
        <strain evidence="7 8">CCM 8626</strain>
    </source>
</reference>
<dbReference type="InterPro" id="IPR050263">
    <property type="entry name" value="Bact_Fimbrial_Adh_Pro"/>
</dbReference>
<dbReference type="PANTHER" id="PTHR33420">
    <property type="entry name" value="FIMBRIAL SUBUNIT ELFA-RELATED"/>
    <property type="match status" value="1"/>
</dbReference>
<dbReference type="Gene3D" id="2.60.40.1090">
    <property type="entry name" value="Fimbrial-type adhesion domain"/>
    <property type="match status" value="1"/>
</dbReference>
<comment type="similarity">
    <text evidence="2">Belongs to the fimbrial protein family.</text>
</comment>
<evidence type="ECO:0000259" key="6">
    <source>
        <dbReference type="Pfam" id="PF22003"/>
    </source>
</evidence>
<name>A0ABV6EEU6_9GAMM</name>
<dbReference type="EMBL" id="JBHLXG010000013">
    <property type="protein sequence ID" value="MFC0227522.1"/>
    <property type="molecule type" value="Genomic_DNA"/>
</dbReference>
<dbReference type="Proteomes" id="UP001589792">
    <property type="component" value="Unassembled WGS sequence"/>
</dbReference>
<evidence type="ECO:0000256" key="4">
    <source>
        <dbReference type="ARBA" id="ARBA00023263"/>
    </source>
</evidence>
<comment type="caution">
    <text evidence="7">The sequence shown here is derived from an EMBL/GenBank/DDBJ whole genome shotgun (WGS) entry which is preliminary data.</text>
</comment>
<dbReference type="InterPro" id="IPR036937">
    <property type="entry name" value="Adhesion_dom_fimbrial_sf"/>
</dbReference>
<evidence type="ECO:0000256" key="5">
    <source>
        <dbReference type="SAM" id="SignalP"/>
    </source>
</evidence>
<dbReference type="Gene3D" id="2.60.40.3310">
    <property type="match status" value="1"/>
</dbReference>
<evidence type="ECO:0000256" key="3">
    <source>
        <dbReference type="ARBA" id="ARBA00022729"/>
    </source>
</evidence>
<keyword evidence="8" id="KW-1185">Reference proteome</keyword>
<sequence>MKKRIAPGMVMLLLSLTCLPIKNTLAETAGCGWDSSSTVVAPLETRLNIGGNVTVGENLPVGSVIYSQRIQTNGSGAVLLCKAGSYDLVGTLTSAPYGQSSYSAGTSPIVFNTNIPGVGIAMWQSTPDGSTQRLPIPGRITAYLSNSSDTLVNFSGQNGDAPLSFNIDFIKTDNVVGSGTITGSDLPKFSTSLDGNGVNFGYRRTIVLGNLTVIPATCNVGSNYYLPLGEHYPDEFNGVGSTAGSAETQIVLSGCPAFYGTTSYGVIKPNVVSIKLTPRNGYEDADQGISKLNTSSGDAASGVGVQLSFKQENGGYQIAKFNQDIDLSNFITFLEDRASDYSLGVKATYIQTSMPIRPGKADAQIEFMIIYQ</sequence>
<keyword evidence="4" id="KW-0281">Fimbrium</keyword>
<feature type="signal peptide" evidence="5">
    <location>
        <begin position="1"/>
        <end position="26"/>
    </location>
</feature>
<evidence type="ECO:0000313" key="7">
    <source>
        <dbReference type="EMBL" id="MFC0227522.1"/>
    </source>
</evidence>
<feature type="domain" description="MrkD-like receptor binding" evidence="6">
    <location>
        <begin position="51"/>
        <end position="189"/>
    </location>
</feature>